<dbReference type="SUPFAM" id="SSF52518">
    <property type="entry name" value="Thiamin diphosphate-binding fold (THDP-binding)"/>
    <property type="match status" value="2"/>
</dbReference>
<evidence type="ECO:0000256" key="2">
    <source>
        <dbReference type="ARBA" id="ARBA00023052"/>
    </source>
</evidence>
<feature type="domain" description="Thiamine pyrophosphate enzyme TPP-binding" evidence="4">
    <location>
        <begin position="238"/>
        <end position="333"/>
    </location>
</feature>
<gene>
    <name evidence="5" type="ORF">SDC9_31549</name>
</gene>
<name>A0A644V2M4_9ZZZZ</name>
<dbReference type="InterPro" id="IPR022494">
    <property type="entry name" value="Sulfopyruvate_deCO2ase_bsu"/>
</dbReference>
<comment type="caution">
    <text evidence="5">The sequence shown here is derived from an EMBL/GenBank/DDBJ whole genome shotgun (WGS) entry which is preliminary data.</text>
</comment>
<accession>A0A644V2M4</accession>
<dbReference type="InterPro" id="IPR022502">
    <property type="entry name" value="Sulfopyruvate_deCO2ase_alpha"/>
</dbReference>
<dbReference type="InterPro" id="IPR029061">
    <property type="entry name" value="THDP-binding"/>
</dbReference>
<dbReference type="PANTHER" id="PTHR42818">
    <property type="entry name" value="SULFOPYRUVATE DECARBOXYLASE SUBUNIT ALPHA"/>
    <property type="match status" value="1"/>
</dbReference>
<reference evidence="5" key="1">
    <citation type="submission" date="2019-08" db="EMBL/GenBank/DDBJ databases">
        <authorList>
            <person name="Kucharzyk K."/>
            <person name="Murdoch R.W."/>
            <person name="Higgins S."/>
            <person name="Loffler F."/>
        </authorList>
    </citation>
    <scope>NUCLEOTIDE SEQUENCE</scope>
</reference>
<dbReference type="NCBIfam" id="TIGR03846">
    <property type="entry name" value="sulfopy_beta"/>
    <property type="match status" value="1"/>
</dbReference>
<dbReference type="InterPro" id="IPR000399">
    <property type="entry name" value="TPP-bd_CS"/>
</dbReference>
<dbReference type="EMBL" id="VSSQ01000207">
    <property type="protein sequence ID" value="MPL85579.1"/>
    <property type="molecule type" value="Genomic_DNA"/>
</dbReference>
<dbReference type="NCBIfam" id="TIGR03845">
    <property type="entry name" value="sulfopyru_alph"/>
    <property type="match status" value="1"/>
</dbReference>
<dbReference type="CDD" id="cd07035">
    <property type="entry name" value="TPP_PYR_POX_like"/>
    <property type="match status" value="1"/>
</dbReference>
<dbReference type="PROSITE" id="PS00187">
    <property type="entry name" value="TPP_ENZYMES"/>
    <property type="match status" value="1"/>
</dbReference>
<dbReference type="AlphaFoldDB" id="A0A644V2M4"/>
<sequence>MNEETVLRIMHEEGIDVVASLPCDKNKRFTALLETEFPVIGLAREEDGVGIGAGVVLAGKRPLVSIQSSGLGNMLNALLSLSCVYHFPLPILASWRGVCDEKICAQIPFNAPLPKLLDVYNIPYRICRSADDLEAIREVIRGAFAEQTPYVALILPSCWDPQQDAPVTYPKRSLPDRTFSLPGYAEPELTRLEAIKEIVSSVPKNAVIISNIGVPSKELYAAGDRAGNFYMLGSYMQASAIGLGCAFSSPKTPVYVIDGDGSLLGSAVLPVIAAQNCENLHILALDNGTFGSTGNQISPAYGTADIGMLARAAGIGSVERAATPSEISSAVAKGTSFVHLLIRPGNSGSPNIPLPPEEIRSRVEQFIRKNG</sequence>
<evidence type="ECO:0000259" key="4">
    <source>
        <dbReference type="Pfam" id="PF02775"/>
    </source>
</evidence>
<dbReference type="GO" id="GO:0000287">
    <property type="term" value="F:magnesium ion binding"/>
    <property type="evidence" value="ECO:0007669"/>
    <property type="project" value="InterPro"/>
</dbReference>
<proteinExistence type="predicted"/>
<evidence type="ECO:0000313" key="5">
    <source>
        <dbReference type="EMBL" id="MPL85579.1"/>
    </source>
</evidence>
<dbReference type="GO" id="GO:0030976">
    <property type="term" value="F:thiamine pyrophosphate binding"/>
    <property type="evidence" value="ECO:0007669"/>
    <property type="project" value="InterPro"/>
</dbReference>
<dbReference type="InterPro" id="IPR051818">
    <property type="entry name" value="TPP_dependent_decarboxylase"/>
</dbReference>
<dbReference type="PANTHER" id="PTHR42818:SF1">
    <property type="entry name" value="SULFOPYRUVATE DECARBOXYLASE"/>
    <property type="match status" value="1"/>
</dbReference>
<dbReference type="Gene3D" id="3.40.50.970">
    <property type="match status" value="1"/>
</dbReference>
<keyword evidence="1" id="KW-0210">Decarboxylase</keyword>
<dbReference type="Pfam" id="PF02775">
    <property type="entry name" value="TPP_enzyme_C"/>
    <property type="match status" value="1"/>
</dbReference>
<keyword evidence="3" id="KW-0456">Lyase</keyword>
<evidence type="ECO:0000256" key="3">
    <source>
        <dbReference type="ARBA" id="ARBA00023239"/>
    </source>
</evidence>
<organism evidence="5">
    <name type="scientific">bioreactor metagenome</name>
    <dbReference type="NCBI Taxonomy" id="1076179"/>
    <lineage>
        <taxon>unclassified sequences</taxon>
        <taxon>metagenomes</taxon>
        <taxon>ecological metagenomes</taxon>
    </lineage>
</organism>
<evidence type="ECO:0000256" key="1">
    <source>
        <dbReference type="ARBA" id="ARBA00022793"/>
    </source>
</evidence>
<protein>
    <recommendedName>
        <fullName evidence="4">Thiamine pyrophosphate enzyme TPP-binding domain-containing protein</fullName>
    </recommendedName>
</protein>
<dbReference type="GO" id="GO:0050545">
    <property type="term" value="F:sulfopyruvate decarboxylase activity"/>
    <property type="evidence" value="ECO:0007669"/>
    <property type="project" value="InterPro"/>
</dbReference>
<dbReference type="InterPro" id="IPR011766">
    <property type="entry name" value="TPP_enzyme_TPP-bd"/>
</dbReference>
<keyword evidence="2" id="KW-0786">Thiamine pyrophosphate</keyword>